<organism evidence="1 2">
    <name type="scientific">Pseudomonas fluorescens</name>
    <dbReference type="NCBI Taxonomy" id="294"/>
    <lineage>
        <taxon>Bacteria</taxon>
        <taxon>Pseudomonadati</taxon>
        <taxon>Pseudomonadota</taxon>
        <taxon>Gammaproteobacteria</taxon>
        <taxon>Pseudomonadales</taxon>
        <taxon>Pseudomonadaceae</taxon>
        <taxon>Pseudomonas</taxon>
    </lineage>
</organism>
<dbReference type="Proteomes" id="UP000190965">
    <property type="component" value="Unassembled WGS sequence"/>
</dbReference>
<dbReference type="RefSeq" id="WP_078738022.1">
    <property type="nucleotide sequence ID" value="NZ_MSDF01000001.1"/>
</dbReference>
<dbReference type="AlphaFoldDB" id="A0A1T2Z8C6"/>
<reference evidence="1 2" key="1">
    <citation type="submission" date="2016-12" db="EMBL/GenBank/DDBJ databases">
        <title>Draft genome sequences of seven strains of Pseudomonas fluorescens that produce 4-formylaminooxyvinylglycine.</title>
        <authorList>
            <person name="Okrent R.A."/>
            <person name="Manning V.A."/>
            <person name="Trippe K.M."/>
        </authorList>
    </citation>
    <scope>NUCLEOTIDE SEQUENCE [LARGE SCALE GENOMIC DNA]</scope>
    <source>
        <strain evidence="1 2">P5A</strain>
    </source>
</reference>
<name>A0A1T2Z8C6_PSEFL</name>
<evidence type="ECO:0000313" key="1">
    <source>
        <dbReference type="EMBL" id="OPB00892.1"/>
    </source>
</evidence>
<evidence type="ECO:0000313" key="2">
    <source>
        <dbReference type="Proteomes" id="UP000190965"/>
    </source>
</evidence>
<proteinExistence type="predicted"/>
<accession>A0A1T2Z8C6</accession>
<dbReference type="EMBL" id="MSDF01000001">
    <property type="protein sequence ID" value="OPB00892.1"/>
    <property type="molecule type" value="Genomic_DNA"/>
</dbReference>
<comment type="caution">
    <text evidence="1">The sequence shown here is derived from an EMBL/GenBank/DDBJ whole genome shotgun (WGS) entry which is preliminary data.</text>
</comment>
<sequence length="99" mass="11640">MQLNHKDTKLMARRRLAFEQNQRIFHEANAINCSAWALLDRPDLDCEIFDEYLHVRLKANALFREAIVHLKLLNEVFPQSFTFATAERTTVHEDLKETA</sequence>
<dbReference type="OrthoDB" id="6919566at2"/>
<protein>
    <submittedName>
        <fullName evidence="1">Uncharacterized protein</fullName>
    </submittedName>
</protein>
<gene>
    <name evidence="1" type="ORF">BFW87_00305</name>
</gene>